<dbReference type="EMBL" id="GBRH01241987">
    <property type="protein sequence ID" value="JAD55908.1"/>
    <property type="molecule type" value="Transcribed_RNA"/>
</dbReference>
<name>A0A0A9B178_ARUDO</name>
<reference evidence="1" key="2">
    <citation type="journal article" date="2015" name="Data Brief">
        <title>Shoot transcriptome of the giant reed, Arundo donax.</title>
        <authorList>
            <person name="Barrero R.A."/>
            <person name="Guerrero F.D."/>
            <person name="Moolhuijzen P."/>
            <person name="Goolsby J.A."/>
            <person name="Tidwell J."/>
            <person name="Bellgard S.E."/>
            <person name="Bellgard M.I."/>
        </authorList>
    </citation>
    <scope>NUCLEOTIDE SEQUENCE</scope>
    <source>
        <tissue evidence="1">Shoot tissue taken approximately 20 cm above the soil surface</tissue>
    </source>
</reference>
<accession>A0A0A9B178</accession>
<reference evidence="1" key="1">
    <citation type="submission" date="2014-09" db="EMBL/GenBank/DDBJ databases">
        <authorList>
            <person name="Magalhaes I.L.F."/>
            <person name="Oliveira U."/>
            <person name="Santos F.R."/>
            <person name="Vidigal T.H.D.A."/>
            <person name="Brescovit A.D."/>
            <person name="Santos A.J."/>
        </authorList>
    </citation>
    <scope>NUCLEOTIDE SEQUENCE</scope>
    <source>
        <tissue evidence="1">Shoot tissue taken approximately 20 cm above the soil surface</tissue>
    </source>
</reference>
<evidence type="ECO:0000313" key="1">
    <source>
        <dbReference type="EMBL" id="JAD55908.1"/>
    </source>
</evidence>
<protein>
    <submittedName>
        <fullName evidence="1">Uncharacterized protein</fullName>
    </submittedName>
</protein>
<organism evidence="1">
    <name type="scientific">Arundo donax</name>
    <name type="common">Giant reed</name>
    <name type="synonym">Donax arundinaceus</name>
    <dbReference type="NCBI Taxonomy" id="35708"/>
    <lineage>
        <taxon>Eukaryota</taxon>
        <taxon>Viridiplantae</taxon>
        <taxon>Streptophyta</taxon>
        <taxon>Embryophyta</taxon>
        <taxon>Tracheophyta</taxon>
        <taxon>Spermatophyta</taxon>
        <taxon>Magnoliopsida</taxon>
        <taxon>Liliopsida</taxon>
        <taxon>Poales</taxon>
        <taxon>Poaceae</taxon>
        <taxon>PACMAD clade</taxon>
        <taxon>Arundinoideae</taxon>
        <taxon>Arundineae</taxon>
        <taxon>Arundo</taxon>
    </lineage>
</organism>
<proteinExistence type="predicted"/>
<sequence>MGWGHCST</sequence>